<reference evidence="3" key="1">
    <citation type="journal article" date="2019" name="Int. J. Syst. Evol. Microbiol.">
        <title>The Global Catalogue of Microorganisms (GCM) 10K type strain sequencing project: providing services to taxonomists for standard genome sequencing and annotation.</title>
        <authorList>
            <consortium name="The Broad Institute Genomics Platform"/>
            <consortium name="The Broad Institute Genome Sequencing Center for Infectious Disease"/>
            <person name="Wu L."/>
            <person name="Ma J."/>
        </authorList>
    </citation>
    <scope>NUCLEOTIDE SEQUENCE [LARGE SCALE GENOMIC DNA]</scope>
    <source>
        <strain evidence="3">JCM 17919</strain>
    </source>
</reference>
<evidence type="ECO:0000256" key="1">
    <source>
        <dbReference type="SAM" id="MobiDB-lite"/>
    </source>
</evidence>
<dbReference type="EMBL" id="BAABGY010000011">
    <property type="protein sequence ID" value="GAA4337917.1"/>
    <property type="molecule type" value="Genomic_DNA"/>
</dbReference>
<keyword evidence="3" id="KW-1185">Reference proteome</keyword>
<name>A0ABP8HDL3_9BACT</name>
<protein>
    <submittedName>
        <fullName evidence="2">Uncharacterized protein</fullName>
    </submittedName>
</protein>
<sequence length="71" mass="7861">MGKDHRGYPSGANKSESETGIPTRMEPENRPNDEAMTEKYTNDDQTVADNVRTGHPNRNTDKGENPGPPYS</sequence>
<evidence type="ECO:0000313" key="3">
    <source>
        <dbReference type="Proteomes" id="UP001501725"/>
    </source>
</evidence>
<dbReference type="Proteomes" id="UP001501725">
    <property type="component" value="Unassembled WGS sequence"/>
</dbReference>
<feature type="region of interest" description="Disordered" evidence="1">
    <location>
        <begin position="1"/>
        <end position="71"/>
    </location>
</feature>
<evidence type="ECO:0000313" key="2">
    <source>
        <dbReference type="EMBL" id="GAA4337917.1"/>
    </source>
</evidence>
<organism evidence="2 3">
    <name type="scientific">Flaviaesturariibacter amylovorans</name>
    <dbReference type="NCBI Taxonomy" id="1084520"/>
    <lineage>
        <taxon>Bacteria</taxon>
        <taxon>Pseudomonadati</taxon>
        <taxon>Bacteroidota</taxon>
        <taxon>Chitinophagia</taxon>
        <taxon>Chitinophagales</taxon>
        <taxon>Chitinophagaceae</taxon>
        <taxon>Flaviaestuariibacter</taxon>
    </lineage>
</organism>
<accession>A0ABP8HDL3</accession>
<gene>
    <name evidence="2" type="ORF">GCM10023184_34000</name>
</gene>
<comment type="caution">
    <text evidence="2">The sequence shown here is derived from an EMBL/GenBank/DDBJ whole genome shotgun (WGS) entry which is preliminary data.</text>
</comment>
<dbReference type="RefSeq" id="WP_345256986.1">
    <property type="nucleotide sequence ID" value="NZ_BAABGY010000011.1"/>
</dbReference>
<proteinExistence type="predicted"/>
<feature type="compositionally biased region" description="Basic and acidic residues" evidence="1">
    <location>
        <begin position="25"/>
        <end position="42"/>
    </location>
</feature>